<dbReference type="Proteomes" id="UP000824260">
    <property type="component" value="Unassembled WGS sequence"/>
</dbReference>
<reference evidence="3" key="1">
    <citation type="submission" date="2020-10" db="EMBL/GenBank/DDBJ databases">
        <authorList>
            <person name="Gilroy R."/>
        </authorList>
    </citation>
    <scope>NUCLEOTIDE SEQUENCE</scope>
    <source>
        <strain evidence="3">ChiSjej6B24-2974</strain>
    </source>
</reference>
<accession>A0A9D0ZP95</accession>
<organism evidence="3 4">
    <name type="scientific">Candidatus Pullichristensenella stercorigallinarum</name>
    <dbReference type="NCBI Taxonomy" id="2840909"/>
    <lineage>
        <taxon>Bacteria</taxon>
        <taxon>Bacillati</taxon>
        <taxon>Bacillota</taxon>
        <taxon>Clostridia</taxon>
        <taxon>Candidatus Pullichristensenella</taxon>
    </lineage>
</organism>
<evidence type="ECO:0000256" key="2">
    <source>
        <dbReference type="SAM" id="SignalP"/>
    </source>
</evidence>
<keyword evidence="2" id="KW-0732">Signal</keyword>
<evidence type="ECO:0000256" key="1">
    <source>
        <dbReference type="SAM" id="MobiDB-lite"/>
    </source>
</evidence>
<evidence type="ECO:0000313" key="3">
    <source>
        <dbReference type="EMBL" id="HIQ82949.1"/>
    </source>
</evidence>
<gene>
    <name evidence="3" type="ORF">IAA52_07580</name>
</gene>
<sequence>MKKYLAALCALCVFSLGGIALAETEIVLSDDGITAGDGVQIEDSTATITAGGVYRLRGTMEEGNLVVDAADDVEIIWDGAALACSTQAPVVARGGGNLRLTLPEGGSGTISDLRRSGTDAEYDAALFATGEVTVTGEGSLAVVGQAGHGVRAGGLRLEGGSLGILSEGDGLHVEGGLELDGGYVEATAGGYGVYVDGDATVANGDLLLDSDADGVYIEESLSITGGALEITAGGGASASASTTSYYDAFFGYDPFDFFFGGSPYDSYYGYNDTAARTYDALSAAQISVQGGSLVLDASGDGLRADSGIHISDGALSIACGSDGLRAGETLDISGGTLWVDESNVGLAGADVSLANAEITLVSADAGISAVSERGGEAAVRAGAMLAITSSGDGIQAGADVRLEGGETRITCSSRSGAPLNAGGEVFMDGGTLVSSGMANAAEVAGDSAQPMLLARFNATLRSGVQVVVEDANGESVFSFSPEQNFSMLQLSSPALAQGETYTIYVEGEALGAATVDGAVSSFSGDFINEDAPDRSQDEAPAETPQQDGLERI</sequence>
<dbReference type="AlphaFoldDB" id="A0A9D0ZP95"/>
<protein>
    <submittedName>
        <fullName evidence="3">Carbohydrate-binding domain-containing protein</fullName>
    </submittedName>
</protein>
<dbReference type="Pfam" id="PF14262">
    <property type="entry name" value="Cthe_2159"/>
    <property type="match status" value="1"/>
</dbReference>
<comment type="caution">
    <text evidence="3">The sequence shown here is derived from an EMBL/GenBank/DDBJ whole genome shotgun (WGS) entry which is preliminary data.</text>
</comment>
<dbReference type="InterPro" id="IPR025584">
    <property type="entry name" value="Cthe_2159"/>
</dbReference>
<feature type="chain" id="PRO_5039468627" evidence="2">
    <location>
        <begin position="23"/>
        <end position="552"/>
    </location>
</feature>
<name>A0A9D0ZP95_9FIRM</name>
<dbReference type="EMBL" id="DVFZ01000076">
    <property type="protein sequence ID" value="HIQ82949.1"/>
    <property type="molecule type" value="Genomic_DNA"/>
</dbReference>
<evidence type="ECO:0000313" key="4">
    <source>
        <dbReference type="Proteomes" id="UP000824260"/>
    </source>
</evidence>
<proteinExistence type="predicted"/>
<feature type="signal peptide" evidence="2">
    <location>
        <begin position="1"/>
        <end position="22"/>
    </location>
</feature>
<feature type="region of interest" description="Disordered" evidence="1">
    <location>
        <begin position="524"/>
        <end position="552"/>
    </location>
</feature>
<reference evidence="3" key="2">
    <citation type="journal article" date="2021" name="PeerJ">
        <title>Extensive microbial diversity within the chicken gut microbiome revealed by metagenomics and culture.</title>
        <authorList>
            <person name="Gilroy R."/>
            <person name="Ravi A."/>
            <person name="Getino M."/>
            <person name="Pursley I."/>
            <person name="Horton D.L."/>
            <person name="Alikhan N.F."/>
            <person name="Baker D."/>
            <person name="Gharbi K."/>
            <person name="Hall N."/>
            <person name="Watson M."/>
            <person name="Adriaenssens E.M."/>
            <person name="Foster-Nyarko E."/>
            <person name="Jarju S."/>
            <person name="Secka A."/>
            <person name="Antonio M."/>
            <person name="Oren A."/>
            <person name="Chaudhuri R.R."/>
            <person name="La Ragione R."/>
            <person name="Hildebrand F."/>
            <person name="Pallen M.J."/>
        </authorList>
    </citation>
    <scope>NUCLEOTIDE SEQUENCE</scope>
    <source>
        <strain evidence="3">ChiSjej6B24-2974</strain>
    </source>
</reference>